<comment type="caution">
    <text evidence="1">The sequence shown here is derived from an EMBL/GenBank/DDBJ whole genome shotgun (WGS) entry which is preliminary data.</text>
</comment>
<name>A0ACC2IGU1_9PLEO</name>
<sequence>MEAFDGRTNCSLARRWYCPAPIAHIVQVRRLDDQGNSAIGEGTSGSSGEECLVESGTLRSVVIFLSPVTRWLEDKEVVWMFTPVETSIGAVLLHQATSNLLYQNGNILGLSGLLRRVMNAPTVEVVALFTGMAVSFPVLGSLTPELMTRYPSMPITAQTVLFTTGVAALSGWGTKTSNGCTSGHMLCGLARRSGRSAVATATFFTVAVITHHLVHPSLYTDACPGNMPCYTPVFPSASTTISLTLLAGSAILAARIIPHFIAEAAATPVANAKMSSKFQHVARTATQFFSGLLFALGLHISGMAHPAKVASFLSFPVMHAWDPSLALVVVFGVLPNLITIRRKGFAEPPAFAPGFELPTKTIKDVDVKFVAGAAAFGVAWGLSGTCPGPAVLRALAQPVWGLMWLGLIHGILHVALSYVGGDDIFFRSKPRAQPRTITKPYALNTPPLPNHHTDMTKNCVICGGEEASGEQLVRAPCRRHWVCTDDVASFFERATETESLYPPKCCGQLFSLDAYEAYVPFEISWAFQMKEHGEYSVSAKYRVYCANPTCSMFLSPALHDTDRSSKITYAVCQDEACGKLTCTTCKTLIDAVESHTCDADDDYKKFKQTATEKGFQECPNCASTVELAEACNHITCECGTQFCYVCGDQWEGMHGCPHYGRAIYDEDGYNQDGFHRTTGLNLEGRTRVEQMQIDRGDDEVEDEEDGEDGEDGENEEEDDEAFEAVMQHVDPEMREAYEALDPAERETFLLNLQIQLFEEHGITFAHPEDDERGNIAGDHEEDDDDDSEADDEGRDNTAGQDMDDEGADEARQSNNPEQNWGNNHNDPAVMNMEQGIINETPEAATSETRRVVEGPTEGSSSETSPDPWTALSVHPNEDPRDPDEVASARAVQNFEGAVELQDNIYQYLRSLSQAYAASTPERATVHHVNAVERLLSETMHDDERDPGLTHILHQIWTDVDKELVPLNIVDGALDVMQTNSQVKNTVLLFRQRLSSLTGNEYSEDDESSLTTIPDEDRPGTPMEIDSVDEQKNIEREPWQGPIGGSEDVDLDGRSYNLKSSFKDDMAYGTGRAIGVVTGANKGVGLAIVRQLALQYPRSPLNNGPLLIYLTARDKGRGEAALEQLSEDSQLKQAKALKADGGLAEIKYHHLDITDESSVTDFAKYLQESHTEGIDFVINNAGIALDGFNSNIVKQTLHTNYYNTLLASRTFLPLLKPTGRLVNVASISGALSKYSDGVCARFRAAQSEEDVSAIMRDFAAAVEQGREKDAGFPSAAYAVSKAGCIAGTKVLARLESESGGRKLVNACCPGYVNTDMTKGNGTKTPDQGALTPVLLAIQDVGGRSGEFWRDEKVVEW</sequence>
<keyword evidence="2" id="KW-1185">Reference proteome</keyword>
<proteinExistence type="predicted"/>
<evidence type="ECO:0000313" key="2">
    <source>
        <dbReference type="Proteomes" id="UP001153331"/>
    </source>
</evidence>
<gene>
    <name evidence="1" type="ORF">OPT61_g3742</name>
</gene>
<protein>
    <submittedName>
        <fullName evidence="1">Uncharacterized protein</fullName>
    </submittedName>
</protein>
<accession>A0ACC2IGU1</accession>
<dbReference type="Proteomes" id="UP001153331">
    <property type="component" value="Unassembled WGS sequence"/>
</dbReference>
<dbReference type="EMBL" id="JAPHNI010000198">
    <property type="protein sequence ID" value="KAJ8114367.1"/>
    <property type="molecule type" value="Genomic_DNA"/>
</dbReference>
<reference evidence="1" key="1">
    <citation type="submission" date="2022-11" db="EMBL/GenBank/DDBJ databases">
        <title>Genome Sequence of Boeremia exigua.</title>
        <authorList>
            <person name="Buettner E."/>
        </authorList>
    </citation>
    <scope>NUCLEOTIDE SEQUENCE</scope>
    <source>
        <strain evidence="1">CU02</strain>
    </source>
</reference>
<organism evidence="1 2">
    <name type="scientific">Boeremia exigua</name>
    <dbReference type="NCBI Taxonomy" id="749465"/>
    <lineage>
        <taxon>Eukaryota</taxon>
        <taxon>Fungi</taxon>
        <taxon>Dikarya</taxon>
        <taxon>Ascomycota</taxon>
        <taxon>Pezizomycotina</taxon>
        <taxon>Dothideomycetes</taxon>
        <taxon>Pleosporomycetidae</taxon>
        <taxon>Pleosporales</taxon>
        <taxon>Pleosporineae</taxon>
        <taxon>Didymellaceae</taxon>
        <taxon>Boeremia</taxon>
    </lineage>
</organism>
<evidence type="ECO:0000313" key="1">
    <source>
        <dbReference type="EMBL" id="KAJ8114367.1"/>
    </source>
</evidence>